<dbReference type="OrthoDB" id="4279675at2"/>
<gene>
    <name evidence="1" type="ORF">TU94_16195</name>
</gene>
<dbReference type="STRING" id="477245.TU94_16195"/>
<sequence length="142" mass="14919">MPSPSDPQLALGLLARTCHGRAATSMRALPFLAFARHIVVDGRVLLRMPGNCGYQQACAGSVVAYGTDNLSSARPGESVWTVQVVGWCEAYEPTAAELELFGPAPARVDGVPFAPVYLSVEPQFGVVHGVDDGPGRRARAAA</sequence>
<dbReference type="Gene3D" id="2.30.110.10">
    <property type="entry name" value="Electron Transport, Fmn-binding Protein, Chain A"/>
    <property type="match status" value="1"/>
</dbReference>
<keyword evidence="2" id="KW-1185">Reference proteome</keyword>
<evidence type="ECO:0000313" key="1">
    <source>
        <dbReference type="EMBL" id="AJP02786.1"/>
    </source>
</evidence>
<dbReference type="PATRIC" id="fig|477245.3.peg.3431"/>
<accession>A0A0C5GEM6</accession>
<dbReference type="AlphaFoldDB" id="A0A0C5GEM6"/>
<dbReference type="Proteomes" id="UP000032234">
    <property type="component" value="Chromosome"/>
</dbReference>
<dbReference type="InterPro" id="IPR012349">
    <property type="entry name" value="Split_barrel_FMN-bd"/>
</dbReference>
<protein>
    <submittedName>
        <fullName evidence="1">Lpp-LpqN domain-containing protein</fullName>
    </submittedName>
</protein>
<dbReference type="KEGG" id="scw:TU94_16195"/>
<dbReference type="HOGENOM" id="CLU_120982_1_0_11"/>
<reference evidence="1 2" key="1">
    <citation type="submission" date="2015-02" db="EMBL/GenBank/DDBJ databases">
        <title>Genome sequence of thermotolerant Streptomyces cyaneogriseus subsp. Noncyanogenus NMWT1, the producer of nematocidal antibiotics nemadectin.</title>
        <authorList>
            <person name="Wang H."/>
            <person name="Li C."/>
            <person name="Xiang W."/>
            <person name="Wang X."/>
        </authorList>
    </citation>
    <scope>NUCLEOTIDE SEQUENCE [LARGE SCALE GENOMIC DNA]</scope>
    <source>
        <strain evidence="1 2">NMWT 1</strain>
    </source>
</reference>
<dbReference type="RefSeq" id="WP_044382634.1">
    <property type="nucleotide sequence ID" value="NZ_CP010849.1"/>
</dbReference>
<name>A0A0C5GEM6_9ACTN</name>
<proteinExistence type="predicted"/>
<dbReference type="EMBL" id="CP010849">
    <property type="protein sequence ID" value="AJP02786.1"/>
    <property type="molecule type" value="Genomic_DNA"/>
</dbReference>
<evidence type="ECO:0000313" key="2">
    <source>
        <dbReference type="Proteomes" id="UP000032234"/>
    </source>
</evidence>
<organism evidence="1 2">
    <name type="scientific">Streptomyces cyaneogriseus subsp. noncyanogenus</name>
    <dbReference type="NCBI Taxonomy" id="477245"/>
    <lineage>
        <taxon>Bacteria</taxon>
        <taxon>Bacillati</taxon>
        <taxon>Actinomycetota</taxon>
        <taxon>Actinomycetes</taxon>
        <taxon>Kitasatosporales</taxon>
        <taxon>Streptomycetaceae</taxon>
        <taxon>Streptomyces</taxon>
    </lineage>
</organism>